<proteinExistence type="predicted"/>
<dbReference type="STRING" id="1121362.A605_05705"/>
<organism evidence="4 5">
    <name type="scientific">Corynebacterium halotolerans YIM 70093 = DSM 44683</name>
    <dbReference type="NCBI Taxonomy" id="1121362"/>
    <lineage>
        <taxon>Bacteria</taxon>
        <taxon>Bacillati</taxon>
        <taxon>Actinomycetota</taxon>
        <taxon>Actinomycetes</taxon>
        <taxon>Mycobacteriales</taxon>
        <taxon>Corynebacteriaceae</taxon>
        <taxon>Corynebacterium</taxon>
    </lineage>
</organism>
<dbReference type="RefSeq" id="WP_015400566.1">
    <property type="nucleotide sequence ID" value="NC_020302.1"/>
</dbReference>
<dbReference type="PATRIC" id="fig|1121362.3.peg.1148"/>
<dbReference type="HOGENOM" id="CLU_070264_3_1_11"/>
<feature type="compositionally biased region" description="Basic and acidic residues" evidence="1">
    <location>
        <begin position="9"/>
        <end position="21"/>
    </location>
</feature>
<feature type="domain" description="General stress protein 17M-like" evidence="3">
    <location>
        <begin position="26"/>
        <end position="98"/>
    </location>
</feature>
<evidence type="ECO:0000256" key="2">
    <source>
        <dbReference type="SAM" id="Phobius"/>
    </source>
</evidence>
<keyword evidence="2" id="KW-0472">Membrane</keyword>
<keyword evidence="5" id="KW-1185">Reference proteome</keyword>
<gene>
    <name evidence="4" type="ORF">A605_05705</name>
</gene>
<feature type="transmembrane region" description="Helical" evidence="2">
    <location>
        <begin position="104"/>
        <end position="125"/>
    </location>
</feature>
<evidence type="ECO:0000259" key="3">
    <source>
        <dbReference type="Pfam" id="PF11181"/>
    </source>
</evidence>
<dbReference type="EMBL" id="CP003697">
    <property type="protein sequence ID" value="AGF72147.1"/>
    <property type="molecule type" value="Genomic_DNA"/>
</dbReference>
<accession>M1NRL9</accession>
<dbReference type="eggNOG" id="ENOG5032RS7">
    <property type="taxonomic scope" value="Bacteria"/>
</dbReference>
<name>M1NRL9_9CORY</name>
<evidence type="ECO:0000256" key="1">
    <source>
        <dbReference type="SAM" id="MobiDB-lite"/>
    </source>
</evidence>
<keyword evidence="2" id="KW-0812">Transmembrane</keyword>
<keyword evidence="2" id="KW-1133">Transmembrane helix</keyword>
<reference evidence="4 5" key="1">
    <citation type="journal article" date="2012" name="Stand. Genomic Sci.">
        <title>Genome sequence of the halotolerant bacterium Corynebacterium halotolerans type strain YIM 70093(T) (= DSM 44683(T)).</title>
        <authorList>
            <person name="Ruckert C."/>
            <person name="Albersmeier A."/>
            <person name="Al-Dilaimi A."/>
            <person name="Niehaus K."/>
            <person name="Szczepanowski R."/>
            <person name="Kalinowski J."/>
        </authorList>
    </citation>
    <scope>NUCLEOTIDE SEQUENCE [LARGE SCALE GENOMIC DNA]</scope>
    <source>
        <strain evidence="4">YIM 70093</strain>
    </source>
</reference>
<dbReference type="OrthoDB" id="3381462at2"/>
<protein>
    <recommendedName>
        <fullName evidence="3">General stress protein 17M-like domain-containing protein</fullName>
    </recommendedName>
</protein>
<dbReference type="Proteomes" id="UP000011723">
    <property type="component" value="Chromosome"/>
</dbReference>
<dbReference type="InterPro" id="IPR025889">
    <property type="entry name" value="GSP17M-like_dom"/>
</dbReference>
<evidence type="ECO:0000313" key="4">
    <source>
        <dbReference type="EMBL" id="AGF72147.1"/>
    </source>
</evidence>
<feature type="region of interest" description="Disordered" evidence="1">
    <location>
        <begin position="1"/>
        <end position="23"/>
    </location>
</feature>
<evidence type="ECO:0000313" key="5">
    <source>
        <dbReference type="Proteomes" id="UP000011723"/>
    </source>
</evidence>
<feature type="transmembrane region" description="Helical" evidence="2">
    <location>
        <begin position="74"/>
        <end position="98"/>
    </location>
</feature>
<dbReference type="KEGG" id="chn:A605_05705"/>
<dbReference type="AlphaFoldDB" id="M1NRL9"/>
<dbReference type="Pfam" id="PF11181">
    <property type="entry name" value="YflT"/>
    <property type="match status" value="1"/>
</dbReference>
<sequence length="178" mass="19200">MSNPQNRNPDNRTSRSLRERPSGWPVGSFNSYADAQAVVDKLSDQEFPVSQLTIVGVDLMEVERVTGRLTWGRVLGGGALSGAWMGVFFGLLLGILGFGFWTPMLLGILMGAVFGIVLAVVPYAFSRGRRDFVSSTEIVAGRYDVLCEPEHAVEARDAIARMGLGRGGRQAQGPGQGR</sequence>